<comment type="function">
    <text evidence="3">Required for maturation of urease via the functional incorporation of the urease nickel metallocenter.</text>
</comment>
<comment type="subunit">
    <text evidence="3">UreD, UreF and UreG form a complex that acts as a GTP-hydrolysis-dependent molecular chaperone, activating the urease apoprotein by helping to assemble the nickel containing metallocenter of UreC. The UreE protein probably delivers the nickel.</text>
</comment>
<organism evidence="4 5">
    <name type="scientific">Paenibacillus sabuli</name>
    <dbReference type="NCBI Taxonomy" id="2772509"/>
    <lineage>
        <taxon>Bacteria</taxon>
        <taxon>Bacillati</taxon>
        <taxon>Bacillota</taxon>
        <taxon>Bacilli</taxon>
        <taxon>Bacillales</taxon>
        <taxon>Paenibacillaceae</taxon>
        <taxon>Paenibacillus</taxon>
    </lineage>
</organism>
<accession>A0A927BPV4</accession>
<dbReference type="GO" id="GO:0016151">
    <property type="term" value="F:nickel cation binding"/>
    <property type="evidence" value="ECO:0007669"/>
    <property type="project" value="UniProtKB-UniRule"/>
</dbReference>
<dbReference type="AlphaFoldDB" id="A0A927BPV4"/>
<comment type="subcellular location">
    <subcellularLocation>
        <location evidence="3">Cytoplasm</location>
    </subcellularLocation>
</comment>
<dbReference type="PANTHER" id="PTHR33643">
    <property type="entry name" value="UREASE ACCESSORY PROTEIN D"/>
    <property type="match status" value="1"/>
</dbReference>
<dbReference type="RefSeq" id="WP_190915288.1">
    <property type="nucleotide sequence ID" value="NZ_JACXIZ010000011.1"/>
</dbReference>
<dbReference type="Pfam" id="PF01774">
    <property type="entry name" value="UreD"/>
    <property type="match status" value="1"/>
</dbReference>
<dbReference type="Proteomes" id="UP000621560">
    <property type="component" value="Unassembled WGS sequence"/>
</dbReference>
<evidence type="ECO:0000256" key="3">
    <source>
        <dbReference type="HAMAP-Rule" id="MF_01384"/>
    </source>
</evidence>
<sequence length="292" mass="32535">MPKASNIATPESAKPAAVGLTARLRARFVRHGERTALAERYHSAPLKIAKSFPLRERQLGVIVMDVSPGMLAGDRYELEWVCEAGTHAYVTNQSYTKVHPSEPAHPAMLRQRYVLGPDAVCEAMMEPLMLYREAALDNRTEVRLAPGAVWMQSEVLCPGRALRGERFAYRRLDNRLRVQLGEELIFAQRQLIVPQEQRLGAPGAWGDATHAGMFYCMGDRVQPNHAGAVRQALGELPVRDRSLRWGVSPAYRHGLTVSVLGDSAWAVQEALHRAWSAARAALLELTPLQFRK</sequence>
<evidence type="ECO:0000313" key="5">
    <source>
        <dbReference type="Proteomes" id="UP000621560"/>
    </source>
</evidence>
<comment type="caution">
    <text evidence="4">The sequence shown here is derived from an EMBL/GenBank/DDBJ whole genome shotgun (WGS) entry which is preliminary data.</text>
</comment>
<keyword evidence="3" id="KW-0996">Nickel insertion</keyword>
<dbReference type="GO" id="GO:0005737">
    <property type="term" value="C:cytoplasm"/>
    <property type="evidence" value="ECO:0007669"/>
    <property type="project" value="UniProtKB-SubCell"/>
</dbReference>
<dbReference type="HAMAP" id="MF_01384">
    <property type="entry name" value="UreD"/>
    <property type="match status" value="1"/>
</dbReference>
<keyword evidence="2 3" id="KW-0143">Chaperone</keyword>
<evidence type="ECO:0000313" key="4">
    <source>
        <dbReference type="EMBL" id="MBD2844528.1"/>
    </source>
</evidence>
<dbReference type="PANTHER" id="PTHR33643:SF1">
    <property type="entry name" value="UREASE ACCESSORY PROTEIN D"/>
    <property type="match status" value="1"/>
</dbReference>
<proteinExistence type="inferred from homology"/>
<evidence type="ECO:0000256" key="2">
    <source>
        <dbReference type="ARBA" id="ARBA00023186"/>
    </source>
</evidence>
<name>A0A927BPV4_9BACL</name>
<keyword evidence="5" id="KW-1185">Reference proteome</keyword>
<gene>
    <name evidence="3" type="primary">ureD</name>
    <name evidence="4" type="ORF">IDH44_04945</name>
</gene>
<dbReference type="EMBL" id="JACXIZ010000011">
    <property type="protein sequence ID" value="MBD2844528.1"/>
    <property type="molecule type" value="Genomic_DNA"/>
</dbReference>
<dbReference type="InterPro" id="IPR002669">
    <property type="entry name" value="UreD"/>
</dbReference>
<comment type="similarity">
    <text evidence="1 3">Belongs to the UreD family.</text>
</comment>
<keyword evidence="3" id="KW-0963">Cytoplasm</keyword>
<protein>
    <recommendedName>
        <fullName evidence="3">Urease accessory protein UreD</fullName>
    </recommendedName>
</protein>
<reference evidence="4" key="1">
    <citation type="submission" date="2020-09" db="EMBL/GenBank/DDBJ databases">
        <title>A novel bacterium of genus Paenibacillus, isolated from South China Sea.</title>
        <authorList>
            <person name="Huang H."/>
            <person name="Mo K."/>
            <person name="Hu Y."/>
        </authorList>
    </citation>
    <scope>NUCLEOTIDE SEQUENCE</scope>
    <source>
        <strain evidence="4">IB182496</strain>
    </source>
</reference>
<evidence type="ECO:0000256" key="1">
    <source>
        <dbReference type="ARBA" id="ARBA00007177"/>
    </source>
</evidence>